<proteinExistence type="inferred from homology"/>
<dbReference type="GO" id="GO:0004671">
    <property type="term" value="F:protein C-terminal S-isoprenylcysteine carboxyl O-methyltransferase activity"/>
    <property type="evidence" value="ECO:0007669"/>
    <property type="project" value="UniProtKB-EC"/>
</dbReference>
<dbReference type="Pfam" id="PF04140">
    <property type="entry name" value="ICMT"/>
    <property type="match status" value="1"/>
</dbReference>
<protein>
    <recommendedName>
        <fullName evidence="5">Protein-S-isoprenylcysteine O-methyltransferase</fullName>
        <ecNumber evidence="5">2.1.1.100</ecNumber>
    </recommendedName>
</protein>
<organism evidence="6 7">
    <name type="scientific">Rhodocollybia butyracea</name>
    <dbReference type="NCBI Taxonomy" id="206335"/>
    <lineage>
        <taxon>Eukaryota</taxon>
        <taxon>Fungi</taxon>
        <taxon>Dikarya</taxon>
        <taxon>Basidiomycota</taxon>
        <taxon>Agaricomycotina</taxon>
        <taxon>Agaricomycetes</taxon>
        <taxon>Agaricomycetidae</taxon>
        <taxon>Agaricales</taxon>
        <taxon>Marasmiineae</taxon>
        <taxon>Omphalotaceae</taxon>
        <taxon>Rhodocollybia</taxon>
    </lineage>
</organism>
<keyword evidence="5" id="KW-0808">Transferase</keyword>
<keyword evidence="5" id="KW-0489">Methyltransferase</keyword>
<feature type="transmembrane region" description="Helical" evidence="5">
    <location>
        <begin position="191"/>
        <end position="208"/>
    </location>
</feature>
<reference evidence="6" key="1">
    <citation type="submission" date="2020-11" db="EMBL/GenBank/DDBJ databases">
        <authorList>
            <consortium name="DOE Joint Genome Institute"/>
            <person name="Ahrendt S."/>
            <person name="Riley R."/>
            <person name="Andreopoulos W."/>
            <person name="Labutti K."/>
            <person name="Pangilinan J."/>
            <person name="Ruiz-Duenas F.J."/>
            <person name="Barrasa J.M."/>
            <person name="Sanchez-Garcia M."/>
            <person name="Camarero S."/>
            <person name="Miyauchi S."/>
            <person name="Serrano A."/>
            <person name="Linde D."/>
            <person name="Babiker R."/>
            <person name="Drula E."/>
            <person name="Ayuso-Fernandez I."/>
            <person name="Pacheco R."/>
            <person name="Padilla G."/>
            <person name="Ferreira P."/>
            <person name="Barriuso J."/>
            <person name="Kellner H."/>
            <person name="Castanera R."/>
            <person name="Alfaro M."/>
            <person name="Ramirez L."/>
            <person name="Pisabarro A.G."/>
            <person name="Kuo A."/>
            <person name="Tritt A."/>
            <person name="Lipzen A."/>
            <person name="He G."/>
            <person name="Yan M."/>
            <person name="Ng V."/>
            <person name="Cullen D."/>
            <person name="Martin F."/>
            <person name="Rosso M.-N."/>
            <person name="Henrissat B."/>
            <person name="Hibbett D."/>
            <person name="Martinez A.T."/>
            <person name="Grigoriev I.V."/>
        </authorList>
    </citation>
    <scope>NUCLEOTIDE SEQUENCE</scope>
    <source>
        <strain evidence="6">AH 40177</strain>
    </source>
</reference>
<keyword evidence="4 5" id="KW-0472">Membrane</keyword>
<gene>
    <name evidence="6" type="ORF">BDP27DRAFT_1455145</name>
</gene>
<evidence type="ECO:0000313" key="6">
    <source>
        <dbReference type="EMBL" id="KAF9043681.1"/>
    </source>
</evidence>
<comment type="subcellular location">
    <subcellularLocation>
        <location evidence="5">Endoplasmic reticulum membrane</location>
        <topology evidence="5">Multi-pass membrane protein</topology>
    </subcellularLocation>
    <subcellularLocation>
        <location evidence="1">Membrane</location>
        <topology evidence="1">Multi-pass membrane protein</topology>
    </subcellularLocation>
</comment>
<evidence type="ECO:0000256" key="4">
    <source>
        <dbReference type="ARBA" id="ARBA00023136"/>
    </source>
</evidence>
<dbReference type="GO" id="GO:0005789">
    <property type="term" value="C:endoplasmic reticulum membrane"/>
    <property type="evidence" value="ECO:0007669"/>
    <property type="project" value="UniProtKB-SubCell"/>
</dbReference>
<accession>A0A9P5P370</accession>
<dbReference type="PANTHER" id="PTHR12714">
    <property type="entry name" value="PROTEIN-S ISOPRENYLCYSTEINE O-METHYLTRANSFERASE"/>
    <property type="match status" value="1"/>
</dbReference>
<feature type="transmembrane region" description="Helical" evidence="5">
    <location>
        <begin position="161"/>
        <end position="179"/>
    </location>
</feature>
<keyword evidence="3 5" id="KW-1133">Transmembrane helix</keyword>
<comment type="similarity">
    <text evidence="5">Belongs to the class VI-like SAM-binding methyltransferase superfamily. Isoprenylcysteine carboxyl methyltransferase family.</text>
</comment>
<keyword evidence="5" id="KW-0949">S-adenosyl-L-methionine</keyword>
<evidence type="ECO:0000256" key="2">
    <source>
        <dbReference type="ARBA" id="ARBA00022692"/>
    </source>
</evidence>
<evidence type="ECO:0000256" key="1">
    <source>
        <dbReference type="ARBA" id="ARBA00004141"/>
    </source>
</evidence>
<feature type="transmembrane region" description="Helical" evidence="5">
    <location>
        <begin position="50"/>
        <end position="74"/>
    </location>
</feature>
<evidence type="ECO:0000256" key="3">
    <source>
        <dbReference type="ARBA" id="ARBA00022989"/>
    </source>
</evidence>
<sequence>MALGKLPWLFALFILYYIAATSPNPPASYEEITRYPRGDRLSGKNTLMRLWVAMKVLILSVIFFESVVIVSTHFETNIFAETVLNILTRNDVDIPTRSDPTITPVFLVGFFLCFCGAYGRWASYHALGHLFTYEVSIRDQHRLITTFPYSVVRHPSYTSSVVVFTGITPCLLGPGSWIFECRLLELWAVEVISVVVTAFYAYILYLVLSRMDNEDKMMKKEFGRQWDEWAGRVRYKLVPGLF</sequence>
<dbReference type="PANTHER" id="PTHR12714:SF9">
    <property type="entry name" value="PROTEIN-S-ISOPRENYLCYSTEINE O-METHYLTRANSFERASE"/>
    <property type="match status" value="1"/>
</dbReference>
<feature type="transmembrane region" description="Helical" evidence="5">
    <location>
        <begin position="102"/>
        <end position="121"/>
    </location>
</feature>
<feature type="transmembrane region" description="Helical" evidence="5">
    <location>
        <begin position="6"/>
        <end position="29"/>
    </location>
</feature>
<dbReference type="Gene3D" id="1.20.120.1630">
    <property type="match status" value="1"/>
</dbReference>
<name>A0A9P5P370_9AGAR</name>
<dbReference type="EMBL" id="JADNRY010000533">
    <property type="protein sequence ID" value="KAF9043681.1"/>
    <property type="molecule type" value="Genomic_DNA"/>
</dbReference>
<comment type="catalytic activity">
    <reaction evidence="5">
        <text>[protein]-C-terminal S-[(2E,6E)-farnesyl]-L-cysteine + S-adenosyl-L-methionine = [protein]-C-terminal S-[(2E,6E)-farnesyl]-L-cysteine methyl ester + S-adenosyl-L-homocysteine</text>
        <dbReference type="Rhea" id="RHEA:21672"/>
        <dbReference type="Rhea" id="RHEA-COMP:12125"/>
        <dbReference type="Rhea" id="RHEA-COMP:12126"/>
        <dbReference type="ChEBI" id="CHEBI:57856"/>
        <dbReference type="ChEBI" id="CHEBI:59789"/>
        <dbReference type="ChEBI" id="CHEBI:90510"/>
        <dbReference type="ChEBI" id="CHEBI:90511"/>
        <dbReference type="EC" id="2.1.1.100"/>
    </reaction>
</comment>
<comment type="caution">
    <text evidence="6">The sequence shown here is derived from an EMBL/GenBank/DDBJ whole genome shotgun (WGS) entry which is preliminary data.</text>
</comment>
<evidence type="ECO:0000313" key="7">
    <source>
        <dbReference type="Proteomes" id="UP000772434"/>
    </source>
</evidence>
<dbReference type="GO" id="GO:0032259">
    <property type="term" value="P:methylation"/>
    <property type="evidence" value="ECO:0007669"/>
    <property type="project" value="UniProtKB-KW"/>
</dbReference>
<dbReference type="OrthoDB" id="422086at2759"/>
<keyword evidence="2 5" id="KW-0812">Transmembrane</keyword>
<dbReference type="EC" id="2.1.1.100" evidence="5"/>
<evidence type="ECO:0000256" key="5">
    <source>
        <dbReference type="RuleBase" id="RU362022"/>
    </source>
</evidence>
<keyword evidence="5" id="KW-0256">Endoplasmic reticulum</keyword>
<keyword evidence="7" id="KW-1185">Reference proteome</keyword>
<dbReference type="AlphaFoldDB" id="A0A9P5P370"/>
<dbReference type="Proteomes" id="UP000772434">
    <property type="component" value="Unassembled WGS sequence"/>
</dbReference>
<dbReference type="InterPro" id="IPR007269">
    <property type="entry name" value="ICMT_MeTrfase"/>
</dbReference>